<keyword evidence="4" id="KW-0249">Electron transport</keyword>
<dbReference type="PRINTS" id="PR00605">
    <property type="entry name" value="CYTCHROMECIC"/>
</dbReference>
<dbReference type="PANTHER" id="PTHR33751">
    <property type="entry name" value="CBB3-TYPE CYTOCHROME C OXIDASE SUBUNIT FIXP"/>
    <property type="match status" value="1"/>
</dbReference>
<keyword evidence="1" id="KW-0813">Transport</keyword>
<proteinExistence type="predicted"/>
<dbReference type="Gene3D" id="1.10.760.10">
    <property type="entry name" value="Cytochrome c-like domain"/>
    <property type="match status" value="1"/>
</dbReference>
<name>A0A1C3JYZ3_9BURK</name>
<dbReference type="Pfam" id="PF00034">
    <property type="entry name" value="Cytochrom_C"/>
    <property type="match status" value="1"/>
</dbReference>
<dbReference type="InterPro" id="IPR050597">
    <property type="entry name" value="Cytochrome_c_Oxidase_Subunit"/>
</dbReference>
<keyword evidence="11" id="KW-1185">Reference proteome</keyword>
<feature type="chain" id="PRO_5015062451" evidence="7">
    <location>
        <begin position="24"/>
        <end position="120"/>
    </location>
</feature>
<evidence type="ECO:0000256" key="4">
    <source>
        <dbReference type="ARBA" id="ARBA00022982"/>
    </source>
</evidence>
<keyword evidence="7" id="KW-0732">Signal</keyword>
<keyword evidence="3 6" id="KW-0479">Metal-binding</keyword>
<evidence type="ECO:0000256" key="1">
    <source>
        <dbReference type="ARBA" id="ARBA00022448"/>
    </source>
</evidence>
<dbReference type="GO" id="GO:0009055">
    <property type="term" value="F:electron transfer activity"/>
    <property type="evidence" value="ECO:0007669"/>
    <property type="project" value="InterPro"/>
</dbReference>
<dbReference type="EMBL" id="LT907988">
    <property type="protein sequence ID" value="SOE47942.1"/>
    <property type="molecule type" value="Genomic_DNA"/>
</dbReference>
<evidence type="ECO:0000256" key="3">
    <source>
        <dbReference type="ARBA" id="ARBA00022723"/>
    </source>
</evidence>
<gene>
    <name evidence="9" type="ORF">ODI_02535</name>
    <name evidence="10" type="ORF">ODI_R1135</name>
</gene>
<dbReference type="InterPro" id="IPR009056">
    <property type="entry name" value="Cyt_c-like_dom"/>
</dbReference>
<evidence type="ECO:0000313" key="9">
    <source>
        <dbReference type="EMBL" id="SBT24375.1"/>
    </source>
</evidence>
<dbReference type="PANTHER" id="PTHR33751:SF9">
    <property type="entry name" value="CYTOCHROME C4"/>
    <property type="match status" value="1"/>
</dbReference>
<dbReference type="PROSITE" id="PS51007">
    <property type="entry name" value="CYTC"/>
    <property type="match status" value="1"/>
</dbReference>
<dbReference type="GO" id="GO:0020037">
    <property type="term" value="F:heme binding"/>
    <property type="evidence" value="ECO:0007669"/>
    <property type="project" value="InterPro"/>
</dbReference>
<dbReference type="Proteomes" id="UP000078558">
    <property type="component" value="Chromosome I"/>
</dbReference>
<sequence length="120" mass="12522">MMTRTQLALAGAALFLTAHAAGAADLAAGRALFEKTCVSCHGADAKTSVDPSYPILAGQHEDYLVHALKAYRRGQSGAPATANVRKNAVMGAFAAQLSDQDIANVAAWLARQPSDLGTRR</sequence>
<dbReference type="GO" id="GO:0005506">
    <property type="term" value="F:iron ion binding"/>
    <property type="evidence" value="ECO:0007669"/>
    <property type="project" value="InterPro"/>
</dbReference>
<evidence type="ECO:0000256" key="2">
    <source>
        <dbReference type="ARBA" id="ARBA00022617"/>
    </source>
</evidence>
<evidence type="ECO:0000259" key="8">
    <source>
        <dbReference type="PROSITE" id="PS51007"/>
    </source>
</evidence>
<evidence type="ECO:0000256" key="7">
    <source>
        <dbReference type="SAM" id="SignalP"/>
    </source>
</evidence>
<reference evidence="9 11" key="1">
    <citation type="submission" date="2016-06" db="EMBL/GenBank/DDBJ databases">
        <authorList>
            <person name="Kjaerup R.B."/>
            <person name="Dalgaard T.S."/>
            <person name="Juul-Madsen H.R."/>
        </authorList>
    </citation>
    <scope>NUCLEOTIDE SEQUENCE [LARGE SCALE GENOMIC DNA]</scope>
    <source>
        <strain evidence="9">Orrdi1</strain>
    </source>
</reference>
<evidence type="ECO:0000313" key="10">
    <source>
        <dbReference type="EMBL" id="SOE47942.1"/>
    </source>
</evidence>
<reference evidence="10 11" key="2">
    <citation type="submission" date="2017-08" db="EMBL/GenBank/DDBJ databases">
        <authorList>
            <person name="de Groot N.N."/>
        </authorList>
    </citation>
    <scope>NUCLEOTIDE SEQUENCE [LARGE SCALE GENOMIC DNA]</scope>
    <source>
        <strain evidence="10">Orrdi1</strain>
    </source>
</reference>
<dbReference type="STRING" id="1851544.ODI_02535"/>
<evidence type="ECO:0000256" key="6">
    <source>
        <dbReference type="PROSITE-ProRule" id="PRU00433"/>
    </source>
</evidence>
<organism evidence="9 11">
    <name type="scientific">Orrella dioscoreae</name>
    <dbReference type="NCBI Taxonomy" id="1851544"/>
    <lineage>
        <taxon>Bacteria</taxon>
        <taxon>Pseudomonadati</taxon>
        <taxon>Pseudomonadota</taxon>
        <taxon>Betaproteobacteria</taxon>
        <taxon>Burkholderiales</taxon>
        <taxon>Alcaligenaceae</taxon>
        <taxon>Orrella</taxon>
    </lineage>
</organism>
<dbReference type="InterPro" id="IPR008168">
    <property type="entry name" value="Cyt_C_IC"/>
</dbReference>
<keyword evidence="2 6" id="KW-0349">Heme</keyword>
<dbReference type="SUPFAM" id="SSF46626">
    <property type="entry name" value="Cytochrome c"/>
    <property type="match status" value="1"/>
</dbReference>
<accession>A0A1C3JYZ3</accession>
<protein>
    <submittedName>
        <fullName evidence="9">Cytochrome c554</fullName>
    </submittedName>
</protein>
<dbReference type="KEGG" id="odi:ODI_R1135"/>
<evidence type="ECO:0000256" key="5">
    <source>
        <dbReference type="ARBA" id="ARBA00023004"/>
    </source>
</evidence>
<evidence type="ECO:0000313" key="11">
    <source>
        <dbReference type="Proteomes" id="UP000078558"/>
    </source>
</evidence>
<dbReference type="EMBL" id="FLRC01000008">
    <property type="protein sequence ID" value="SBT24375.1"/>
    <property type="molecule type" value="Genomic_DNA"/>
</dbReference>
<dbReference type="AlphaFoldDB" id="A0A1C3JYZ3"/>
<feature type="signal peptide" evidence="7">
    <location>
        <begin position="1"/>
        <end position="23"/>
    </location>
</feature>
<dbReference type="InterPro" id="IPR036909">
    <property type="entry name" value="Cyt_c-like_dom_sf"/>
</dbReference>
<feature type="domain" description="Cytochrome c" evidence="8">
    <location>
        <begin position="24"/>
        <end position="113"/>
    </location>
</feature>
<keyword evidence="5 6" id="KW-0408">Iron</keyword>